<gene>
    <name evidence="2" type="ORF">EJP77_07350</name>
</gene>
<comment type="caution">
    <text evidence="2">The sequence shown here is derived from an EMBL/GenBank/DDBJ whole genome shotgun (WGS) entry which is preliminary data.</text>
</comment>
<proteinExistence type="predicted"/>
<dbReference type="PANTHER" id="PTHR36448">
    <property type="entry name" value="BLR7373 PROTEIN"/>
    <property type="match status" value="1"/>
</dbReference>
<organism evidence="2 3">
    <name type="scientific">Paenibacillus zeisoli</name>
    <dbReference type="NCBI Taxonomy" id="2496267"/>
    <lineage>
        <taxon>Bacteria</taxon>
        <taxon>Bacillati</taxon>
        <taxon>Bacillota</taxon>
        <taxon>Bacilli</taxon>
        <taxon>Bacillales</taxon>
        <taxon>Paenibacillaceae</taxon>
        <taxon>Paenibacillus</taxon>
    </lineage>
</organism>
<name>A0A3S1DAI6_9BACL</name>
<reference evidence="2 3" key="1">
    <citation type="submission" date="2018-12" db="EMBL/GenBank/DDBJ databases">
        <authorList>
            <person name="Sun L."/>
            <person name="Chen Z."/>
        </authorList>
    </citation>
    <scope>NUCLEOTIDE SEQUENCE [LARGE SCALE GENOMIC DNA]</scope>
    <source>
        <strain evidence="2 3">3-5-3</strain>
    </source>
</reference>
<dbReference type="PANTHER" id="PTHR36448:SF2">
    <property type="entry name" value="CUPIN TYPE-1 DOMAIN-CONTAINING PROTEIN"/>
    <property type="match status" value="1"/>
</dbReference>
<dbReference type="Gene3D" id="2.60.120.10">
    <property type="entry name" value="Jelly Rolls"/>
    <property type="match status" value="1"/>
</dbReference>
<dbReference type="RefSeq" id="WP_127198571.1">
    <property type="nucleotide sequence ID" value="NZ_RZNX01000002.1"/>
</dbReference>
<dbReference type="PIRSF" id="PIRSF019307">
    <property type="entry name" value="UCP019307"/>
    <property type="match status" value="1"/>
</dbReference>
<dbReference type="OrthoDB" id="9791759at2"/>
<dbReference type="Proteomes" id="UP000272464">
    <property type="component" value="Unassembled WGS sequence"/>
</dbReference>
<evidence type="ECO:0000313" key="2">
    <source>
        <dbReference type="EMBL" id="RUT33457.1"/>
    </source>
</evidence>
<dbReference type="SUPFAM" id="SSF51182">
    <property type="entry name" value="RmlC-like cupins"/>
    <property type="match status" value="1"/>
</dbReference>
<sequence length="172" mass="18703">MTTSEAISLHFSDDGIIPGNPNLPVLVYPEALKSNPRDTEAVFNSHGWLNSWTNGVFDYHHYHSNCHEVLGVTRGTIMLQLGGEQGRKIQLSAGDVALLPAGTGHKKLSASADFQIVGAYPGGMEYNTRRATREDRQKALAEIPQVPIPDTDPVYGSVGPVHTLWRKGTRSG</sequence>
<accession>A0A3S1DAI6</accession>
<evidence type="ECO:0000313" key="3">
    <source>
        <dbReference type="Proteomes" id="UP000272464"/>
    </source>
</evidence>
<protein>
    <submittedName>
        <fullName evidence="2">Cupin domain-containing protein</fullName>
    </submittedName>
</protein>
<dbReference type="InterPro" id="IPR014710">
    <property type="entry name" value="RmlC-like_jellyroll"/>
</dbReference>
<dbReference type="Pfam" id="PF07883">
    <property type="entry name" value="Cupin_2"/>
    <property type="match status" value="1"/>
</dbReference>
<dbReference type="InterPro" id="IPR011051">
    <property type="entry name" value="RmlC_Cupin_sf"/>
</dbReference>
<dbReference type="CDD" id="cd02219">
    <property type="entry name" value="cupin_YjlB-like"/>
    <property type="match status" value="1"/>
</dbReference>
<dbReference type="InterPro" id="IPR047121">
    <property type="entry name" value="YjiB-like"/>
</dbReference>
<evidence type="ECO:0000259" key="1">
    <source>
        <dbReference type="Pfam" id="PF07883"/>
    </source>
</evidence>
<dbReference type="AlphaFoldDB" id="A0A3S1DAI6"/>
<dbReference type="EMBL" id="RZNX01000002">
    <property type="protein sequence ID" value="RUT33457.1"/>
    <property type="molecule type" value="Genomic_DNA"/>
</dbReference>
<dbReference type="InterPro" id="IPR013096">
    <property type="entry name" value="Cupin_2"/>
</dbReference>
<keyword evidence="3" id="KW-1185">Reference proteome</keyword>
<feature type="domain" description="Cupin type-2" evidence="1">
    <location>
        <begin position="60"/>
        <end position="106"/>
    </location>
</feature>
<dbReference type="InterPro" id="IPR014500">
    <property type="entry name" value="UCP019307_cupin"/>
</dbReference>